<sequence length="304" mass="35586">MNPDESEGVNGVYLGGQRADDAPVVDTFRMAYNRLDSWLHFLEKTYPNVMAEVEDAIDLERRKEILKEIKIKTKAYKTEYRKLDNTGYLDDLNHFFLFVVDMESEILDMTEEIERIARRHKIGETDDEIHEQGTEIWRKRWHTAIQEINTVIEALWPSTEAKLHEWMEKQAFIRNKDHTLELDYIGSLAKGYKGPPKQHIRFDPTDFDVDANLYAPALTEYAVRVDGQTPDRERSFGRNTSIRPLHDFSDKIQKELVNRIDGIEEDPNDLFDVAIYATSTPEQLDYENRLQEMYDFRALSSSEG</sequence>
<accession>A0A3M8CLY0</accession>
<name>A0A3M8CLY0_9BACL</name>
<dbReference type="OrthoDB" id="2740462at2"/>
<dbReference type="AlphaFoldDB" id="A0A3M8CLY0"/>
<keyword evidence="2" id="KW-1185">Reference proteome</keyword>
<dbReference type="Proteomes" id="UP000282028">
    <property type="component" value="Unassembled WGS sequence"/>
</dbReference>
<reference evidence="1 2" key="1">
    <citation type="submission" date="2018-10" db="EMBL/GenBank/DDBJ databases">
        <title>Phylogenomics of Brevibacillus.</title>
        <authorList>
            <person name="Dunlap C."/>
        </authorList>
    </citation>
    <scope>NUCLEOTIDE SEQUENCE [LARGE SCALE GENOMIC DNA]</scope>
    <source>
        <strain evidence="1 2">JCM 12215</strain>
    </source>
</reference>
<dbReference type="RefSeq" id="WP_122907386.1">
    <property type="nucleotide sequence ID" value="NZ_CBCSBE010000032.1"/>
</dbReference>
<dbReference type="EMBL" id="RHHR01000005">
    <property type="protein sequence ID" value="RNB76628.1"/>
    <property type="molecule type" value="Genomic_DNA"/>
</dbReference>
<protein>
    <submittedName>
        <fullName evidence="1">Uncharacterized protein</fullName>
    </submittedName>
</protein>
<evidence type="ECO:0000313" key="2">
    <source>
        <dbReference type="Proteomes" id="UP000282028"/>
    </source>
</evidence>
<evidence type="ECO:0000313" key="1">
    <source>
        <dbReference type="EMBL" id="RNB76628.1"/>
    </source>
</evidence>
<gene>
    <name evidence="1" type="ORF">EDM52_02200</name>
</gene>
<proteinExistence type="predicted"/>
<comment type="caution">
    <text evidence="1">The sequence shown here is derived from an EMBL/GenBank/DDBJ whole genome shotgun (WGS) entry which is preliminary data.</text>
</comment>
<organism evidence="1 2">
    <name type="scientific">Brevibacillus invocatus</name>
    <dbReference type="NCBI Taxonomy" id="173959"/>
    <lineage>
        <taxon>Bacteria</taxon>
        <taxon>Bacillati</taxon>
        <taxon>Bacillota</taxon>
        <taxon>Bacilli</taxon>
        <taxon>Bacillales</taxon>
        <taxon>Paenibacillaceae</taxon>
        <taxon>Brevibacillus</taxon>
    </lineage>
</organism>